<accession>A0A2P6Q4R2</accession>
<evidence type="ECO:0000313" key="1">
    <source>
        <dbReference type="EMBL" id="PRQ29124.1"/>
    </source>
</evidence>
<sequence>MEIAMKVGMARPSRSLCIQSCVVALLFFDLSTSIWLRFSTSSFCPLTLFSSFPISALFSFSSSPTLSQKTPFAAPNLQLPLEAVLSVGCICQFPVSILIATADIVTSLLYSLSFDHSPH</sequence>
<dbReference type="EMBL" id="PDCK01000043">
    <property type="protein sequence ID" value="PRQ29124.1"/>
    <property type="molecule type" value="Genomic_DNA"/>
</dbReference>
<dbReference type="Proteomes" id="UP000238479">
    <property type="component" value="Chromosome 5"/>
</dbReference>
<reference evidence="1 2" key="1">
    <citation type="journal article" date="2018" name="Nat. Genet.">
        <title>The Rosa genome provides new insights in the design of modern roses.</title>
        <authorList>
            <person name="Bendahmane M."/>
        </authorList>
    </citation>
    <scope>NUCLEOTIDE SEQUENCE [LARGE SCALE GENOMIC DNA]</scope>
    <source>
        <strain evidence="2">cv. Old Blush</strain>
    </source>
</reference>
<proteinExistence type="predicted"/>
<evidence type="ECO:0000313" key="2">
    <source>
        <dbReference type="Proteomes" id="UP000238479"/>
    </source>
</evidence>
<name>A0A2P6Q4R2_ROSCH</name>
<dbReference type="AlphaFoldDB" id="A0A2P6Q4R2"/>
<gene>
    <name evidence="1" type="ORF">RchiOBHm_Chr5g0010501</name>
</gene>
<keyword evidence="2" id="KW-1185">Reference proteome</keyword>
<dbReference type="Gramene" id="PRQ29124">
    <property type="protein sequence ID" value="PRQ29124"/>
    <property type="gene ID" value="RchiOBHm_Chr5g0010501"/>
</dbReference>
<organism evidence="1 2">
    <name type="scientific">Rosa chinensis</name>
    <name type="common">China rose</name>
    <dbReference type="NCBI Taxonomy" id="74649"/>
    <lineage>
        <taxon>Eukaryota</taxon>
        <taxon>Viridiplantae</taxon>
        <taxon>Streptophyta</taxon>
        <taxon>Embryophyta</taxon>
        <taxon>Tracheophyta</taxon>
        <taxon>Spermatophyta</taxon>
        <taxon>Magnoliopsida</taxon>
        <taxon>eudicotyledons</taxon>
        <taxon>Gunneridae</taxon>
        <taxon>Pentapetalae</taxon>
        <taxon>rosids</taxon>
        <taxon>fabids</taxon>
        <taxon>Rosales</taxon>
        <taxon>Rosaceae</taxon>
        <taxon>Rosoideae</taxon>
        <taxon>Rosoideae incertae sedis</taxon>
        <taxon>Rosa</taxon>
    </lineage>
</organism>
<protein>
    <submittedName>
        <fullName evidence="1">Uncharacterized protein</fullName>
    </submittedName>
</protein>
<comment type="caution">
    <text evidence="1">The sequence shown here is derived from an EMBL/GenBank/DDBJ whole genome shotgun (WGS) entry which is preliminary data.</text>
</comment>